<proteinExistence type="predicted"/>
<evidence type="ECO:0000313" key="2">
    <source>
        <dbReference type="Proteomes" id="UP000242849"/>
    </source>
</evidence>
<keyword evidence="2" id="KW-1185">Reference proteome</keyword>
<dbReference type="EMBL" id="FNSC01000001">
    <property type="protein sequence ID" value="SED99773.1"/>
    <property type="molecule type" value="Genomic_DNA"/>
</dbReference>
<dbReference type="STRING" id="53406.SAMN05421553_3808"/>
<organism evidence="1 2">
    <name type="scientific">Pseudomonas anguilliseptica</name>
    <dbReference type="NCBI Taxonomy" id="53406"/>
    <lineage>
        <taxon>Bacteria</taxon>
        <taxon>Pseudomonadati</taxon>
        <taxon>Pseudomonadota</taxon>
        <taxon>Gammaproteobacteria</taxon>
        <taxon>Pseudomonadales</taxon>
        <taxon>Pseudomonadaceae</taxon>
        <taxon>Pseudomonas</taxon>
    </lineage>
</organism>
<accession>A0A1H5F901</accession>
<evidence type="ECO:0000313" key="1">
    <source>
        <dbReference type="EMBL" id="SED99773.1"/>
    </source>
</evidence>
<dbReference type="AlphaFoldDB" id="A0A1H5F901"/>
<dbReference type="OrthoDB" id="6972813at2"/>
<sequence length="130" mass="13188">MPIKKNANRQPPLLAYVDINLADIVSGVAQGAIELPAGATIIGGSVEPIVSFNAATSASIAVGDAAVANRYLAAGDVKAMSLVPLVPTGFTTTAKGDVTVTVTLVGATTTGKLRLCVQYFKDGRELSSQG</sequence>
<gene>
    <name evidence="1" type="ORF">SAMN05421553_3808</name>
</gene>
<protein>
    <submittedName>
        <fullName evidence="1">Uncharacterized protein</fullName>
    </submittedName>
</protein>
<reference evidence="2" key="1">
    <citation type="submission" date="2016-10" db="EMBL/GenBank/DDBJ databases">
        <authorList>
            <person name="Varghese N."/>
            <person name="Submissions S."/>
        </authorList>
    </citation>
    <scope>NUCLEOTIDE SEQUENCE [LARGE SCALE GENOMIC DNA]</scope>
    <source>
        <strain evidence="2">DSM 12111</strain>
    </source>
</reference>
<name>A0A1H5F901_PSEAG</name>
<dbReference type="RefSeq" id="WP_090385795.1">
    <property type="nucleotide sequence ID" value="NZ_FNSC01000001.1"/>
</dbReference>
<dbReference type="Proteomes" id="UP000242849">
    <property type="component" value="Unassembled WGS sequence"/>
</dbReference>